<accession>A0A5B8W0U8</accession>
<dbReference type="SUPFAM" id="SSF49464">
    <property type="entry name" value="Carboxypeptidase regulatory domain-like"/>
    <property type="match status" value="1"/>
</dbReference>
<evidence type="ECO:0000313" key="2">
    <source>
        <dbReference type="Proteomes" id="UP000321362"/>
    </source>
</evidence>
<name>A0A5B8W0U8_9SPHI</name>
<keyword evidence="2" id="KW-1185">Reference proteome</keyword>
<protein>
    <recommendedName>
        <fullName evidence="3">Carboxypeptidase regulatory-like domain-containing protein</fullName>
    </recommendedName>
</protein>
<evidence type="ECO:0008006" key="3">
    <source>
        <dbReference type="Google" id="ProtNLM"/>
    </source>
</evidence>
<dbReference type="OrthoDB" id="4845881at2"/>
<dbReference type="InterPro" id="IPR008969">
    <property type="entry name" value="CarboxyPept-like_regulatory"/>
</dbReference>
<organism evidence="1 2">
    <name type="scientific">Mucilaginibacter ginsenosidivorax</name>
    <dbReference type="NCBI Taxonomy" id="862126"/>
    <lineage>
        <taxon>Bacteria</taxon>
        <taxon>Pseudomonadati</taxon>
        <taxon>Bacteroidota</taxon>
        <taxon>Sphingobacteriia</taxon>
        <taxon>Sphingobacteriales</taxon>
        <taxon>Sphingobacteriaceae</taxon>
        <taxon>Mucilaginibacter</taxon>
    </lineage>
</organism>
<evidence type="ECO:0000313" key="1">
    <source>
        <dbReference type="EMBL" id="QEC77303.1"/>
    </source>
</evidence>
<dbReference type="Proteomes" id="UP000321362">
    <property type="component" value="Chromosome"/>
</dbReference>
<dbReference type="KEGG" id="mgk:FSB76_15625"/>
<dbReference type="AlphaFoldDB" id="A0A5B8W0U8"/>
<dbReference type="EMBL" id="CP042437">
    <property type="protein sequence ID" value="QEC77303.1"/>
    <property type="molecule type" value="Genomic_DNA"/>
</dbReference>
<proteinExistence type="predicted"/>
<sequence>MSFTIKGNLRGLLCSDCELPVSGNSVKVYKTFDRANETRLAVADAKQTFHQVTDAELKEKEKLFIAEGKLQDNGDFVIEIGDKSGYEGGTLDVDWYCGNTPIKIGPGPKKDLSLQFHITTLQPAFKQTDGGQVAFFEYRVDPKWFCRILTLLDIWVVCGIVTDCETKKPLSGVKVFAYDVDLIQDDTLGNAYTDSNGKFTIVYPGANFRQTLLSPFLNVEWPAGPDYYFRVESSSGAVLLQEDRTRGRQTDRHNAHNCFCVKLCIKDGGIYTSDVPWFTSVGKFNITSDIDGSGKTLTTKSGVGGVGYGFFNSVNLVGYATKKVPTAPASALHYRFLYSLDNVNYSPVTSAQMDPTQLKVATRQITWNGGPAFQNVVIDLGQPASVADSIPADNFPSPIADHVLHPDANGWIRVDQPALDNGFYGPLVLLNTNTIIGGGDASAGLTPGSPVSAANQKNGTMLYLKFQTTDDPSNPASTNLKTQSIIGKIYVNNWNEVSLLKLEELFAGGGSGCTPVQSQAHVDYTVDHELIGSWNIGIWSNAIGSVSGLPSGNVPRGNAAVYNLATAALSPAFSTWPSCAYSLTLNTVRKLTTGDWNDYVKTNQVIFCK</sequence>
<dbReference type="RefSeq" id="WP_147054867.1">
    <property type="nucleotide sequence ID" value="NZ_CP042437.1"/>
</dbReference>
<reference evidence="1 2" key="1">
    <citation type="journal article" date="2013" name="J. Microbiol.">
        <title>Mucilaginibacter ginsenosidivorax sp. nov., with ginsenoside converting activity isolated from sediment.</title>
        <authorList>
            <person name="Kim J.K."/>
            <person name="Choi T.E."/>
            <person name="Liu Q.M."/>
            <person name="Park H.Y."/>
            <person name="Yi T.H."/>
            <person name="Yoon M.H."/>
            <person name="Kim S.C."/>
            <person name="Im W.T."/>
        </authorList>
    </citation>
    <scope>NUCLEOTIDE SEQUENCE [LARGE SCALE GENOMIC DNA]</scope>
    <source>
        <strain evidence="1 2">KHI28</strain>
    </source>
</reference>
<gene>
    <name evidence="1" type="ORF">FSB76_15625</name>
</gene>